<dbReference type="Proteomes" id="UP000582837">
    <property type="component" value="Unassembled WGS sequence"/>
</dbReference>
<organism evidence="1 2">
    <name type="scientific">Longimicrobium terrae</name>
    <dbReference type="NCBI Taxonomy" id="1639882"/>
    <lineage>
        <taxon>Bacteria</taxon>
        <taxon>Pseudomonadati</taxon>
        <taxon>Gemmatimonadota</taxon>
        <taxon>Longimicrobiia</taxon>
        <taxon>Longimicrobiales</taxon>
        <taxon>Longimicrobiaceae</taxon>
        <taxon>Longimicrobium</taxon>
    </lineage>
</organism>
<evidence type="ECO:0000313" key="2">
    <source>
        <dbReference type="Proteomes" id="UP000582837"/>
    </source>
</evidence>
<reference evidence="1 2" key="1">
    <citation type="submission" date="2020-08" db="EMBL/GenBank/DDBJ databases">
        <title>Genomic Encyclopedia of Type Strains, Phase IV (KMG-IV): sequencing the most valuable type-strain genomes for metagenomic binning, comparative biology and taxonomic classification.</title>
        <authorList>
            <person name="Goeker M."/>
        </authorList>
    </citation>
    <scope>NUCLEOTIDE SEQUENCE [LARGE SCALE GENOMIC DNA]</scope>
    <source>
        <strain evidence="1 2">DSM 29007</strain>
    </source>
</reference>
<evidence type="ECO:0000313" key="1">
    <source>
        <dbReference type="EMBL" id="MBB6071618.1"/>
    </source>
</evidence>
<dbReference type="RefSeq" id="WP_170034893.1">
    <property type="nucleotide sequence ID" value="NZ_JABDTL010000001.1"/>
</dbReference>
<dbReference type="EMBL" id="JACHIA010000009">
    <property type="protein sequence ID" value="MBB6071618.1"/>
    <property type="molecule type" value="Genomic_DNA"/>
</dbReference>
<keyword evidence="2" id="KW-1185">Reference proteome</keyword>
<comment type="caution">
    <text evidence="1">The sequence shown here is derived from an EMBL/GenBank/DDBJ whole genome shotgun (WGS) entry which is preliminary data.</text>
</comment>
<accession>A0A841H0X5</accession>
<gene>
    <name evidence="1" type="ORF">HNQ61_003246</name>
</gene>
<proteinExistence type="predicted"/>
<sequence length="159" mass="17599">MARYIDALPVSARDRLIQAQEWCLASVVQPDGSRCLVGHAEDWRALAVQPGDWRRWMDDEAGGAECAPANDARARELEEVCSPYFFAFRRAHPADMPVYRDRVARWGLASEARIGARFDRLCARRGLACAIRMVKRRAAAGVPIHAPPPASPRGVPAAH</sequence>
<dbReference type="AlphaFoldDB" id="A0A841H0X5"/>
<protein>
    <submittedName>
        <fullName evidence="1">Uncharacterized protein</fullName>
    </submittedName>
</protein>
<name>A0A841H0X5_9BACT</name>